<reference evidence="4 5" key="1">
    <citation type="submission" date="2020-05" db="EMBL/GenBank/DDBJ databases">
        <title>Horizontal transmission and recombination maintain forever young bacterial symbiont genomes.</title>
        <authorList>
            <person name="Russell S.L."/>
            <person name="Pepper-Tunick E."/>
            <person name="Svedberg J."/>
            <person name="Byrne A."/>
            <person name="Ruelas Castillo J."/>
            <person name="Vollmers C."/>
            <person name="Beinart R.A."/>
            <person name="Corbett-Detig R."/>
        </authorList>
    </citation>
    <scope>NUCLEOTIDE SEQUENCE [LARGE SCALE GENOMIC DNA]</scope>
    <source>
        <strain evidence="4">4727-3</strain>
    </source>
</reference>
<dbReference type="AlphaFoldDB" id="A0A7Z0MPB8"/>
<evidence type="ECO:0000313" key="5">
    <source>
        <dbReference type="Proteomes" id="UP000537890"/>
    </source>
</evidence>
<proteinExistence type="inferred from homology"/>
<comment type="caution">
    <text evidence="4">The sequence shown here is derived from an EMBL/GenBank/DDBJ whole genome shotgun (WGS) entry which is preliminary data.</text>
</comment>
<dbReference type="Gene3D" id="1.10.150.250">
    <property type="entry name" value="Flavinator of succinate dehydrogenase"/>
    <property type="match status" value="1"/>
</dbReference>
<sequence>MLHDMKRLRWQCRRGTKELDAVLCAFLERDYATSSRAEAVFIWRVISSGR</sequence>
<dbReference type="InterPro" id="IPR005631">
    <property type="entry name" value="SDH"/>
</dbReference>
<dbReference type="Proteomes" id="UP000537890">
    <property type="component" value="Unassembled WGS sequence"/>
</dbReference>
<comment type="similarity">
    <text evidence="1">Belongs to the SdhE FAD assembly factor family.</text>
</comment>
<dbReference type="EMBL" id="JACCHS010000129">
    <property type="protein sequence ID" value="NYT47336.1"/>
    <property type="molecule type" value="Genomic_DNA"/>
</dbReference>
<keyword evidence="3" id="KW-0143">Chaperone</keyword>
<gene>
    <name evidence="4" type="ORF">H0A75_06905</name>
</gene>
<evidence type="ECO:0000256" key="3">
    <source>
        <dbReference type="ARBA" id="ARBA00023186"/>
    </source>
</evidence>
<dbReference type="InterPro" id="IPR036714">
    <property type="entry name" value="SDH_sf"/>
</dbReference>
<accession>A0A7Z0MPB8</accession>
<dbReference type="SUPFAM" id="SSF109910">
    <property type="entry name" value="YgfY-like"/>
    <property type="match status" value="1"/>
</dbReference>
<dbReference type="Pfam" id="PF03937">
    <property type="entry name" value="Sdh5"/>
    <property type="match status" value="1"/>
</dbReference>
<protein>
    <recommendedName>
        <fullName evidence="2">FAD assembly factor SdhE</fullName>
    </recommendedName>
</protein>
<evidence type="ECO:0000256" key="2">
    <source>
        <dbReference type="ARBA" id="ARBA00019418"/>
    </source>
</evidence>
<evidence type="ECO:0000256" key="1">
    <source>
        <dbReference type="ARBA" id="ARBA00008571"/>
    </source>
</evidence>
<evidence type="ECO:0000313" key="4">
    <source>
        <dbReference type="EMBL" id="NYT47336.1"/>
    </source>
</evidence>
<organism evidence="4 5">
    <name type="scientific">Candidatus Methanofishera endochildressiae</name>
    <dbReference type="NCBI Taxonomy" id="2738884"/>
    <lineage>
        <taxon>Bacteria</taxon>
        <taxon>Pseudomonadati</taxon>
        <taxon>Pseudomonadota</taxon>
        <taxon>Gammaproteobacteria</taxon>
        <taxon>Candidatus Methanofishera</taxon>
    </lineage>
</organism>
<name>A0A7Z0MPB8_9GAMM</name>